<dbReference type="InterPro" id="IPR043504">
    <property type="entry name" value="Peptidase_S1_PA_chymotrypsin"/>
</dbReference>
<dbReference type="InterPro" id="IPR009003">
    <property type="entry name" value="Peptidase_S1_PA"/>
</dbReference>
<dbReference type="SUPFAM" id="SSF50494">
    <property type="entry name" value="Trypsin-like serine proteases"/>
    <property type="match status" value="1"/>
</dbReference>
<feature type="signal peptide" evidence="1">
    <location>
        <begin position="1"/>
        <end position="28"/>
    </location>
</feature>
<evidence type="ECO:0000256" key="1">
    <source>
        <dbReference type="SAM" id="SignalP"/>
    </source>
</evidence>
<name>A0A375YEB2_MYCPF</name>
<reference evidence="2 3" key="1">
    <citation type="submission" date="2018-05" db="EMBL/GenBank/DDBJ databases">
        <authorList>
            <consortium name="IHU Genomes"/>
        </authorList>
    </citation>
    <scope>NUCLEOTIDE SEQUENCE [LARGE SCALE GENOMIC DNA]</scope>
    <source>
        <strain evidence="2 3">P7335</strain>
    </source>
</reference>
<sequence length="230" mass="24144">MRNRLKAAAGVVAALAALAFTQSPAAHAFGEYPVASPGAYLVSTTLAGNGQPYQCTAGFTVRTPNGSPAMLTAGHCDRDPVNDTVLQRTPTGDRVVGRYVRWDVLPGVRDVGLVDLAGSTVPLVSEVDRLRVSRVMDAAELRATQPQLCKSGARTGLSCGPITNITDNQVSFRAWDDLGDSGAPVYARLPDGTVAAVGILFAHSDDLFGRIVHASLVSPVMSLWGLSNWG</sequence>
<dbReference type="Proteomes" id="UP000252008">
    <property type="component" value="Unassembled WGS sequence"/>
</dbReference>
<dbReference type="Gene3D" id="2.40.10.10">
    <property type="entry name" value="Trypsin-like serine proteases"/>
    <property type="match status" value="2"/>
</dbReference>
<evidence type="ECO:0008006" key="4">
    <source>
        <dbReference type="Google" id="ProtNLM"/>
    </source>
</evidence>
<keyword evidence="1" id="KW-0732">Signal</keyword>
<feature type="chain" id="PRO_5016994454" description="Peptidase S1 domain-containing protein" evidence="1">
    <location>
        <begin position="29"/>
        <end position="230"/>
    </location>
</feature>
<dbReference type="EMBL" id="UEGS01000001">
    <property type="protein sequence ID" value="SRX79452.1"/>
    <property type="molecule type" value="Genomic_DNA"/>
</dbReference>
<evidence type="ECO:0000313" key="3">
    <source>
        <dbReference type="Proteomes" id="UP000252008"/>
    </source>
</evidence>
<accession>A0A375YEB2</accession>
<dbReference type="RefSeq" id="WP_083143580.1">
    <property type="nucleotide sequence ID" value="NZ_MVID01000008.1"/>
</dbReference>
<gene>
    <name evidence="2" type="ORF">MPP7335_01189</name>
</gene>
<dbReference type="AlphaFoldDB" id="A0A375YEB2"/>
<protein>
    <recommendedName>
        <fullName evidence="4">Peptidase S1 domain-containing protein</fullName>
    </recommendedName>
</protein>
<keyword evidence="3" id="KW-1185">Reference proteome</keyword>
<organism evidence="2 3">
    <name type="scientific">Mycolicibacterium parafortuitum</name>
    <name type="common">Mycobacterium parafortuitum</name>
    <dbReference type="NCBI Taxonomy" id="39692"/>
    <lineage>
        <taxon>Bacteria</taxon>
        <taxon>Bacillati</taxon>
        <taxon>Actinomycetota</taxon>
        <taxon>Actinomycetes</taxon>
        <taxon>Mycobacteriales</taxon>
        <taxon>Mycobacteriaceae</taxon>
        <taxon>Mycolicibacterium</taxon>
    </lineage>
</organism>
<evidence type="ECO:0000313" key="2">
    <source>
        <dbReference type="EMBL" id="SRX79452.1"/>
    </source>
</evidence>
<proteinExistence type="predicted"/>
<dbReference type="STRING" id="39692.BST38_12120"/>